<dbReference type="EMBL" id="WIPH01000019">
    <property type="protein sequence ID" value="MQR99371.1"/>
    <property type="molecule type" value="Genomic_DNA"/>
</dbReference>
<dbReference type="AlphaFoldDB" id="A0A7X1VP58"/>
<accession>A0A7X1VP58</accession>
<keyword evidence="5" id="KW-1185">Reference proteome</keyword>
<feature type="domain" description="Alginate export" evidence="3">
    <location>
        <begin position="129"/>
        <end position="525"/>
    </location>
</feature>
<evidence type="ECO:0000313" key="5">
    <source>
        <dbReference type="Proteomes" id="UP000432209"/>
    </source>
</evidence>
<sequence>MTGLSVFSPLPYAPMLAGLALGGLAFSSPVKADDTPNPHVGVHLSERSRTKAVTQPVHTQQNRSAHSPDWDAFNAGNGAASGFGSMAGFGQVRWAEDWSDIVNTPPEQRRNDWFSRLKYIRLNESGSIWLSLNAEERLRYVYENQPMMGTAGKTNANRVLLRNLYGADLHLGAHVRAYAEFLYGVAGGSNTYGYQTGVQRERLDLQQGILEVKGNLLGAKAGIIGGRQVFLDTPVFMQSARDLTNAQQTWDGIRGYAIWKRFRVDLFDFMQTNKLPDAVFGDGTNYSARMYGAMTSTALPAFRAMGKKSQLFADVFYIGYLYSGSTASIPTTTGTEAGSSRRDNVGMRLWGNIGPFSTSLSGVFQGGQFRPAQERQPTRAVRAYAVNASLLYNRPDLATKPSAGLQADLFSGGSYHSKDGAVGTFASPYFPLPYYNDVTLSVTSQNLIGVGPLATFALRKNLHIKLHVPFFWRESTQDAVYGTGKIYSWRNGLSGGFIGATPQTQLAWNFAPHWTWTHDIAGFIASRSMRTAGAKSDAFYMQTLEFKF</sequence>
<organism evidence="4 5">
    <name type="scientific">Gluconobacter aidae</name>
    <dbReference type="NCBI Taxonomy" id="2662454"/>
    <lineage>
        <taxon>Bacteria</taxon>
        <taxon>Pseudomonadati</taxon>
        <taxon>Pseudomonadota</taxon>
        <taxon>Alphaproteobacteria</taxon>
        <taxon>Acetobacterales</taxon>
        <taxon>Acetobacteraceae</taxon>
        <taxon>Gluconobacter</taxon>
    </lineage>
</organism>
<proteinExistence type="predicted"/>
<keyword evidence="2" id="KW-0732">Signal</keyword>
<protein>
    <recommendedName>
        <fullName evidence="3">Alginate export domain-containing protein</fullName>
    </recommendedName>
</protein>
<evidence type="ECO:0000256" key="1">
    <source>
        <dbReference type="SAM" id="MobiDB-lite"/>
    </source>
</evidence>
<dbReference type="Pfam" id="PF13372">
    <property type="entry name" value="Alginate_exp"/>
    <property type="match status" value="1"/>
</dbReference>
<evidence type="ECO:0000256" key="2">
    <source>
        <dbReference type="SAM" id="SignalP"/>
    </source>
</evidence>
<dbReference type="Proteomes" id="UP000432209">
    <property type="component" value="Unassembled WGS sequence"/>
</dbReference>
<feature type="signal peptide" evidence="2">
    <location>
        <begin position="1"/>
        <end position="32"/>
    </location>
</feature>
<feature type="compositionally biased region" description="Polar residues" evidence="1">
    <location>
        <begin position="51"/>
        <end position="65"/>
    </location>
</feature>
<feature type="chain" id="PRO_5031489505" description="Alginate export domain-containing protein" evidence="2">
    <location>
        <begin position="33"/>
        <end position="548"/>
    </location>
</feature>
<evidence type="ECO:0000259" key="3">
    <source>
        <dbReference type="Pfam" id="PF13372"/>
    </source>
</evidence>
<dbReference type="InterPro" id="IPR025388">
    <property type="entry name" value="Alginate_export_dom"/>
</dbReference>
<reference evidence="4 5" key="1">
    <citation type="submission" date="2019-10" db="EMBL/GenBank/DDBJ databases">
        <title>Gluconobacter aidae sp. nov., a novel species of acetic acid bacteria isolated in Thailand.</title>
        <authorList>
            <person name="Yukphan P."/>
            <person name="Charoenyingcharoen P."/>
            <person name="Malimas S."/>
            <person name="Muramatsu Y."/>
            <person name="Nakagawa Y."/>
            <person name="Tanasupawat S."/>
            <person name="Yamada Y."/>
        </authorList>
    </citation>
    <scope>NUCLEOTIDE SEQUENCE [LARGE SCALE GENOMIC DNA]</scope>
    <source>
        <strain evidence="4 5">AC10</strain>
    </source>
</reference>
<evidence type="ECO:0000313" key="4">
    <source>
        <dbReference type="EMBL" id="MQR99371.1"/>
    </source>
</evidence>
<feature type="region of interest" description="Disordered" evidence="1">
    <location>
        <begin position="48"/>
        <end position="70"/>
    </location>
</feature>
<comment type="caution">
    <text evidence="4">The sequence shown here is derived from an EMBL/GenBank/DDBJ whole genome shotgun (WGS) entry which is preliminary data.</text>
</comment>
<gene>
    <name evidence="4" type="ORF">GFJ39_09215</name>
</gene>
<name>A0A7X1VP58_9PROT</name>
<dbReference type="RefSeq" id="WP_153431050.1">
    <property type="nucleotide sequence ID" value="NZ_WIPH01000019.1"/>
</dbReference>